<reference evidence="2" key="1">
    <citation type="journal article" date="2024" name="Toxins">
        <title>Genome Sequence Analysis of Native Xenorhabdus Strains Isolated from Entomopathogenic Nematodes in Argentina.</title>
        <authorList>
            <person name="Palma L."/>
            <person name="Frizzo L."/>
            <person name="Kaiser S."/>
            <person name="Berry C."/>
            <person name="Caballero P."/>
            <person name="Bode H.B."/>
            <person name="Del Valle E.E."/>
        </authorList>
    </citation>
    <scope>NUCLEOTIDE SEQUENCE [LARGE SCALE GENOMIC DNA]</scope>
    <source>
        <strain evidence="2">12</strain>
    </source>
</reference>
<dbReference type="EMBL" id="VCDN01000031">
    <property type="protein sequence ID" value="MDX7987452.1"/>
    <property type="molecule type" value="Genomic_DNA"/>
</dbReference>
<dbReference type="InterPro" id="IPR045694">
    <property type="entry name" value="DUF6058"/>
</dbReference>
<comment type="caution">
    <text evidence="1">The sequence shown here is derived from an EMBL/GenBank/DDBJ whole genome shotgun (WGS) entry which is preliminary data.</text>
</comment>
<proteinExistence type="predicted"/>
<dbReference type="RefSeq" id="WP_319929884.1">
    <property type="nucleotide sequence ID" value="NZ_VCDN01000031.1"/>
</dbReference>
<evidence type="ECO:0000313" key="2">
    <source>
        <dbReference type="Proteomes" id="UP001271890"/>
    </source>
</evidence>
<sequence>MINKEKLAMNIIDAYLNNNFLLEQDFLSCNACSLDELVLWQKNKIFPLPSYTTDNVYSVNSFFGKHNITESHRWYAKGLCDWVNLVREYSYDHNKLKSLFFYRYENKIKELQQTGIYDNETDYNQVMEDAWNHFLDGTYGVCTKDNSPEQIAAKGVAVRVIDRITEKQLRNAIPESDMNTLIASVNLLDAVSSMFAPHEREMSSRKRCIELVRSKYLS</sequence>
<accession>A0ABU4S9J1</accession>
<keyword evidence="2" id="KW-1185">Reference proteome</keyword>
<name>A0ABU4S9J1_9GAMM</name>
<dbReference type="Proteomes" id="UP001271890">
    <property type="component" value="Unassembled WGS sequence"/>
</dbReference>
<gene>
    <name evidence="1" type="ORF">FE392_08930</name>
</gene>
<protein>
    <submittedName>
        <fullName evidence="1">Uncharacterized protein</fullName>
    </submittedName>
</protein>
<evidence type="ECO:0000313" key="1">
    <source>
        <dbReference type="EMBL" id="MDX7987452.1"/>
    </source>
</evidence>
<dbReference type="Pfam" id="PF19531">
    <property type="entry name" value="DUF6058"/>
    <property type="match status" value="1"/>
</dbReference>
<organism evidence="1 2">
    <name type="scientific">Xenorhabdus santafensis</name>
    <dbReference type="NCBI Taxonomy" id="2582833"/>
    <lineage>
        <taxon>Bacteria</taxon>
        <taxon>Pseudomonadati</taxon>
        <taxon>Pseudomonadota</taxon>
        <taxon>Gammaproteobacteria</taxon>
        <taxon>Enterobacterales</taxon>
        <taxon>Morganellaceae</taxon>
        <taxon>Xenorhabdus</taxon>
    </lineage>
</organism>